<keyword evidence="2" id="KW-1185">Reference proteome</keyword>
<dbReference type="PROSITE" id="PS51257">
    <property type="entry name" value="PROKAR_LIPOPROTEIN"/>
    <property type="match status" value="1"/>
</dbReference>
<evidence type="ECO:0000313" key="2">
    <source>
        <dbReference type="Proteomes" id="UP001165083"/>
    </source>
</evidence>
<dbReference type="Proteomes" id="UP001165083">
    <property type="component" value="Unassembled WGS sequence"/>
</dbReference>
<dbReference type="AlphaFoldDB" id="A0A9W6TDM0"/>
<organism evidence="1 2">
    <name type="scientific">Phytophthora lilii</name>
    <dbReference type="NCBI Taxonomy" id="2077276"/>
    <lineage>
        <taxon>Eukaryota</taxon>
        <taxon>Sar</taxon>
        <taxon>Stramenopiles</taxon>
        <taxon>Oomycota</taxon>
        <taxon>Peronosporomycetes</taxon>
        <taxon>Peronosporales</taxon>
        <taxon>Peronosporaceae</taxon>
        <taxon>Phytophthora</taxon>
    </lineage>
</organism>
<dbReference type="OrthoDB" id="126013at2759"/>
<evidence type="ECO:0000313" key="1">
    <source>
        <dbReference type="EMBL" id="GMF10544.1"/>
    </source>
</evidence>
<comment type="caution">
    <text evidence="1">The sequence shown here is derived from an EMBL/GenBank/DDBJ whole genome shotgun (WGS) entry which is preliminary data.</text>
</comment>
<sequence>MLPRKIFEVNSAQTLLCGCEDLDHLNDYIALQQELHLDNSETTLGISEDDTENTSKNLFHALACSIVDPLEFKEVKMLATEALAKFPLPIVLPFVFAYLICFVREMNPHGERSTSSIVNDENIPDSCGLVTAKLMVYYLNRVFSEDDRAYKDGDISSRALVVLIQILGIQSGEDSTDASLLTDLQRGCIDCIAILLLKLAAEDIAQDRSKSWTTSTSSLVNLLLSWIFGTESDEKLRKLHYPEELYFRVQTLLESEWSEAQYRELPLQVRICCCNILVR</sequence>
<reference evidence="1" key="1">
    <citation type="submission" date="2023-04" db="EMBL/GenBank/DDBJ databases">
        <title>Phytophthora lilii NBRC 32176.</title>
        <authorList>
            <person name="Ichikawa N."/>
            <person name="Sato H."/>
            <person name="Tonouchi N."/>
        </authorList>
    </citation>
    <scope>NUCLEOTIDE SEQUENCE</scope>
    <source>
        <strain evidence="1">NBRC 32176</strain>
    </source>
</reference>
<proteinExistence type="predicted"/>
<protein>
    <submittedName>
        <fullName evidence="1">Unnamed protein product</fullName>
    </submittedName>
</protein>
<dbReference type="EMBL" id="BSXW01000046">
    <property type="protein sequence ID" value="GMF10544.1"/>
    <property type="molecule type" value="Genomic_DNA"/>
</dbReference>
<accession>A0A9W6TDM0</accession>
<gene>
    <name evidence="1" type="ORF">Plil01_000133900</name>
</gene>
<name>A0A9W6TDM0_9STRA</name>